<dbReference type="GO" id="GO:0016757">
    <property type="term" value="F:glycosyltransferase activity"/>
    <property type="evidence" value="ECO:0007669"/>
    <property type="project" value="UniProtKB-KW"/>
</dbReference>
<organism evidence="4">
    <name type="scientific">Hyperionvirus sp</name>
    <dbReference type="NCBI Taxonomy" id="2487770"/>
    <lineage>
        <taxon>Viruses</taxon>
        <taxon>Varidnaviria</taxon>
        <taxon>Bamfordvirae</taxon>
        <taxon>Nucleocytoviricota</taxon>
        <taxon>Megaviricetes</taxon>
        <taxon>Imitervirales</taxon>
        <taxon>Mimiviridae</taxon>
        <taxon>Klosneuvirinae</taxon>
    </lineage>
</organism>
<dbReference type="Gene3D" id="3.90.550.10">
    <property type="entry name" value="Spore Coat Polysaccharide Biosynthesis Protein SpsA, Chain A"/>
    <property type="match status" value="1"/>
</dbReference>
<dbReference type="GO" id="GO:0046872">
    <property type="term" value="F:metal ion binding"/>
    <property type="evidence" value="ECO:0007669"/>
    <property type="project" value="UniProtKB-KW"/>
</dbReference>
<keyword evidence="3" id="KW-0479">Metal-binding</keyword>
<name>A0A3G5AAL0_9VIRU</name>
<reference evidence="4" key="1">
    <citation type="submission" date="2018-10" db="EMBL/GenBank/DDBJ databases">
        <title>Hidden diversity of soil giant viruses.</title>
        <authorList>
            <person name="Schulz F."/>
            <person name="Alteio L."/>
            <person name="Goudeau D."/>
            <person name="Ryan E.M."/>
            <person name="Malmstrom R.R."/>
            <person name="Blanchard J."/>
            <person name="Woyke T."/>
        </authorList>
    </citation>
    <scope>NUCLEOTIDE SEQUENCE</scope>
    <source>
        <strain evidence="4">HYV1</strain>
    </source>
</reference>
<evidence type="ECO:0000256" key="3">
    <source>
        <dbReference type="ARBA" id="ARBA00022723"/>
    </source>
</evidence>
<dbReference type="PANTHER" id="PTHR13778">
    <property type="entry name" value="GLYCOSYLTRANSFERASE 8 DOMAIN-CONTAINING PROTEIN"/>
    <property type="match status" value="1"/>
</dbReference>
<keyword evidence="2" id="KW-0808">Transferase</keyword>
<sequence>MNTNNYVHIMICSDKNQFIGVFAVIESIIVNTKQPERIFFHITVNHNELDLFNTEFHKLFRRYQFEIEMKEFPTNKFLDENICIKHRDTTSIKYFSNIMNFSRFYLGELYPCLEKILYLDTDVIVQADIIELYDSTLFDQHIFAAVPQDTFYNLGFTNNVMEFFPDINLENRTFNAGVYLTNLKEWNKQNILSQVQKIMLCHKNSKEPFFSLGTQPILNIIFNEKFYQLPGHWNYPTLGYSPNLDLKEDFHNAKILHWCGEGKPWLPNGLYKNRWYKYDRTKMYIKTIKVEIQKSEIWHENDYSYMLYIPQYSHLADNETNPTTSALKFYENDIEMKQSHTIHNAIRSLGAGKYSHWKNHLYFSSSNNSSPLHNDKKYFYSIEESNF</sequence>
<accession>A0A3G5AAL0</accession>
<evidence type="ECO:0000256" key="2">
    <source>
        <dbReference type="ARBA" id="ARBA00022679"/>
    </source>
</evidence>
<dbReference type="InterPro" id="IPR002495">
    <property type="entry name" value="Glyco_trans_8"/>
</dbReference>
<dbReference type="InterPro" id="IPR029044">
    <property type="entry name" value="Nucleotide-diphossugar_trans"/>
</dbReference>
<protein>
    <recommendedName>
        <fullName evidence="5">Glycosyltransferase family 8 protein</fullName>
    </recommendedName>
</protein>
<dbReference type="EMBL" id="MK072403">
    <property type="protein sequence ID" value="AYV84290.1"/>
    <property type="molecule type" value="Genomic_DNA"/>
</dbReference>
<gene>
    <name evidence="4" type="ORF">Hyperionvirus21_24</name>
</gene>
<evidence type="ECO:0000313" key="4">
    <source>
        <dbReference type="EMBL" id="AYV84290.1"/>
    </source>
</evidence>
<dbReference type="PANTHER" id="PTHR13778:SF47">
    <property type="entry name" value="LIPOPOLYSACCHARIDE 1,3-GALACTOSYLTRANSFERASE"/>
    <property type="match status" value="1"/>
</dbReference>
<dbReference type="SUPFAM" id="SSF53448">
    <property type="entry name" value="Nucleotide-diphospho-sugar transferases"/>
    <property type="match status" value="1"/>
</dbReference>
<evidence type="ECO:0000256" key="1">
    <source>
        <dbReference type="ARBA" id="ARBA00022676"/>
    </source>
</evidence>
<dbReference type="Pfam" id="PF01501">
    <property type="entry name" value="Glyco_transf_8"/>
    <property type="match status" value="1"/>
</dbReference>
<dbReference type="InterPro" id="IPR050748">
    <property type="entry name" value="Glycosyltrans_8_dom-fam"/>
</dbReference>
<evidence type="ECO:0008006" key="5">
    <source>
        <dbReference type="Google" id="ProtNLM"/>
    </source>
</evidence>
<keyword evidence="1" id="KW-0328">Glycosyltransferase</keyword>
<proteinExistence type="predicted"/>